<organism evidence="2 3">
    <name type="scientific">Cryobacterium zhongshanensis</name>
    <dbReference type="NCBI Taxonomy" id="2928153"/>
    <lineage>
        <taxon>Bacteria</taxon>
        <taxon>Bacillati</taxon>
        <taxon>Actinomycetota</taxon>
        <taxon>Actinomycetes</taxon>
        <taxon>Micrococcales</taxon>
        <taxon>Microbacteriaceae</taxon>
        <taxon>Cryobacterium</taxon>
    </lineage>
</organism>
<dbReference type="PROSITE" id="PS51819">
    <property type="entry name" value="VOC"/>
    <property type="match status" value="1"/>
</dbReference>
<dbReference type="InterPro" id="IPR029068">
    <property type="entry name" value="Glyas_Bleomycin-R_OHBP_Dase"/>
</dbReference>
<dbReference type="Gene3D" id="3.10.180.10">
    <property type="entry name" value="2,3-Dihydroxybiphenyl 1,2-Dioxygenase, domain 1"/>
    <property type="match status" value="1"/>
</dbReference>
<proteinExistence type="predicted"/>
<feature type="domain" description="VOC" evidence="1">
    <location>
        <begin position="2"/>
        <end position="118"/>
    </location>
</feature>
<dbReference type="SUPFAM" id="SSF54593">
    <property type="entry name" value="Glyoxalase/Bleomycin resistance protein/Dihydroxybiphenyl dioxygenase"/>
    <property type="match status" value="1"/>
</dbReference>
<dbReference type="InterPro" id="IPR037523">
    <property type="entry name" value="VOC_core"/>
</dbReference>
<comment type="caution">
    <text evidence="2">The sequence shown here is derived from an EMBL/GenBank/DDBJ whole genome shotgun (WGS) entry which is preliminary data.</text>
</comment>
<gene>
    <name evidence="2" type="ORF">MQH31_06135</name>
</gene>
<evidence type="ECO:0000313" key="3">
    <source>
        <dbReference type="Proteomes" id="UP001165341"/>
    </source>
</evidence>
<accession>A0AA41QTW5</accession>
<dbReference type="AlphaFoldDB" id="A0AA41QTW5"/>
<dbReference type="Proteomes" id="UP001165341">
    <property type="component" value="Unassembled WGS sequence"/>
</dbReference>
<name>A0AA41QTW5_9MICO</name>
<protein>
    <recommendedName>
        <fullName evidence="1">VOC domain-containing protein</fullName>
    </recommendedName>
</protein>
<dbReference type="RefSeq" id="WP_243011321.1">
    <property type="nucleotide sequence ID" value="NZ_JALGAR010000001.1"/>
</dbReference>
<keyword evidence="3" id="KW-1185">Reference proteome</keyword>
<evidence type="ECO:0000313" key="2">
    <source>
        <dbReference type="EMBL" id="MCI4657389.1"/>
    </source>
</evidence>
<sequence length="226" mass="24399">MQITKVSVRVGNVSEAAQFFENVLLLNVDRTGLRRPDTVEVRIGTTLLELTEDENAVGRHHLAITIPSNKFTAAREWLEPRSALIGTADADEFEFAAWNARSLYFTGPDGSVLEFIIRRDLDNNTPGAFTSADLLCISEVGVATSDVLATAALLNREADVRPYIGEPGRSFAPVGDTDGLLILVSPGRPWFPTTDRGASPGPILVEATGPRPGDYPLGVGSLLRIR</sequence>
<dbReference type="CDD" id="cd06587">
    <property type="entry name" value="VOC"/>
    <property type="match status" value="1"/>
</dbReference>
<dbReference type="EMBL" id="JALGAR010000001">
    <property type="protein sequence ID" value="MCI4657389.1"/>
    <property type="molecule type" value="Genomic_DNA"/>
</dbReference>
<evidence type="ECO:0000259" key="1">
    <source>
        <dbReference type="PROSITE" id="PS51819"/>
    </source>
</evidence>
<reference evidence="2" key="1">
    <citation type="submission" date="2022-03" db="EMBL/GenBank/DDBJ databases">
        <title>Cryobacterium sp. nov. strain ZS14-85, isolated from Antarctic soil.</title>
        <authorList>
            <person name="Li J."/>
            <person name="Niu G."/>
        </authorList>
    </citation>
    <scope>NUCLEOTIDE SEQUENCE</scope>
    <source>
        <strain evidence="2">ZS14-85</strain>
    </source>
</reference>